<dbReference type="GO" id="GO:0000814">
    <property type="term" value="C:ESCRT II complex"/>
    <property type="evidence" value="ECO:0007669"/>
    <property type="project" value="InterPro"/>
</dbReference>
<dbReference type="Gene3D" id="1.10.10.10">
    <property type="entry name" value="Winged helix-like DNA-binding domain superfamily/Winged helix DNA-binding domain"/>
    <property type="match status" value="1"/>
</dbReference>
<gene>
    <name evidence="4" type="ORF">GSI_12688</name>
</gene>
<dbReference type="Proteomes" id="UP000230002">
    <property type="component" value="Unassembled WGS sequence"/>
</dbReference>
<proteinExistence type="inferred from homology"/>
<accession>A0A2G8RTG3</accession>
<dbReference type="AlphaFoldDB" id="A0A2G8RTG3"/>
<protein>
    <recommendedName>
        <fullName evidence="6">ESCRT-II complex vps25 subunit</fullName>
    </recommendedName>
</protein>
<keyword evidence="3" id="KW-0653">Protein transport</keyword>
<keyword evidence="2" id="KW-0813">Transport</keyword>
<dbReference type="Gene3D" id="1.10.10.570">
    <property type="entry name" value="Winged helix' DNA-binding domain. Chain C. Domain 1"/>
    <property type="match status" value="1"/>
</dbReference>
<dbReference type="InterPro" id="IPR036390">
    <property type="entry name" value="WH_DNA-bd_sf"/>
</dbReference>
<reference evidence="4 5" key="1">
    <citation type="journal article" date="2015" name="Sci. Rep.">
        <title>Chromosome-level genome map provides insights into diverse defense mechanisms in the medicinal fungus Ganoderma sinense.</title>
        <authorList>
            <person name="Zhu Y."/>
            <person name="Xu J."/>
            <person name="Sun C."/>
            <person name="Zhou S."/>
            <person name="Xu H."/>
            <person name="Nelson D.R."/>
            <person name="Qian J."/>
            <person name="Song J."/>
            <person name="Luo H."/>
            <person name="Xiang L."/>
            <person name="Li Y."/>
            <person name="Xu Z."/>
            <person name="Ji A."/>
            <person name="Wang L."/>
            <person name="Lu S."/>
            <person name="Hayward A."/>
            <person name="Sun W."/>
            <person name="Li X."/>
            <person name="Schwartz D.C."/>
            <person name="Wang Y."/>
            <person name="Chen S."/>
        </authorList>
    </citation>
    <scope>NUCLEOTIDE SEQUENCE [LARGE SCALE GENOMIC DNA]</scope>
    <source>
        <strain evidence="4 5">ZZ0214-1</strain>
    </source>
</reference>
<evidence type="ECO:0000256" key="3">
    <source>
        <dbReference type="ARBA" id="ARBA00022927"/>
    </source>
</evidence>
<comment type="similarity">
    <text evidence="1">Belongs to the VPS25 family.</text>
</comment>
<dbReference type="SUPFAM" id="SSF46785">
    <property type="entry name" value="Winged helix' DNA-binding domain"/>
    <property type="match status" value="2"/>
</dbReference>
<organism evidence="4 5">
    <name type="scientific">Ganoderma sinense ZZ0214-1</name>
    <dbReference type="NCBI Taxonomy" id="1077348"/>
    <lineage>
        <taxon>Eukaryota</taxon>
        <taxon>Fungi</taxon>
        <taxon>Dikarya</taxon>
        <taxon>Basidiomycota</taxon>
        <taxon>Agaricomycotina</taxon>
        <taxon>Agaricomycetes</taxon>
        <taxon>Polyporales</taxon>
        <taxon>Polyporaceae</taxon>
        <taxon>Ganoderma</taxon>
    </lineage>
</organism>
<dbReference type="InterPro" id="IPR036388">
    <property type="entry name" value="WH-like_DNA-bd_sf"/>
</dbReference>
<comment type="caution">
    <text evidence="4">The sequence shown here is derived from an EMBL/GenBank/DDBJ whole genome shotgun (WGS) entry which is preliminary data.</text>
</comment>
<dbReference type="STRING" id="1077348.A0A2G8RTG3"/>
<evidence type="ECO:0000256" key="2">
    <source>
        <dbReference type="ARBA" id="ARBA00022448"/>
    </source>
</evidence>
<dbReference type="PANTHER" id="PTHR13149:SF0">
    <property type="entry name" value="VACUOLAR PROTEIN-SORTING-ASSOCIATED PROTEIN 25"/>
    <property type="match status" value="1"/>
</dbReference>
<dbReference type="Pfam" id="PF05871">
    <property type="entry name" value="ESCRT-II"/>
    <property type="match status" value="1"/>
</dbReference>
<keyword evidence="5" id="KW-1185">Reference proteome</keyword>
<dbReference type="GO" id="GO:0042803">
    <property type="term" value="F:protein homodimerization activity"/>
    <property type="evidence" value="ECO:0007669"/>
    <property type="project" value="TreeGrafter"/>
</dbReference>
<dbReference type="InterPro" id="IPR008570">
    <property type="entry name" value="ESCRT-II_cplx_Vps25-sub"/>
</dbReference>
<sequence>MSTTLAPYTLPSGFVLPSIHSGPPFFTQQPSPSSRKIATDNWTRLILSYARHQKLFVLRTEDADIPGGEWDDVLSNPRINRKIRAPHLAAVIAHMVATDQAVYDPPNQTSAVLLYWRTPEEWAQVLYDWASSTGHLNTIMTFYEIVEPPVPSPLSDLPLPILRKAIAVLAKSSRAQVIAVADGEGVRFLTAPPGR</sequence>
<dbReference type="PANTHER" id="PTHR13149">
    <property type="entry name" value="VACUOLAR PROTEIN SORTING-ASSOCIATED PROTEIN VPS25"/>
    <property type="match status" value="1"/>
</dbReference>
<dbReference type="GO" id="GO:0043328">
    <property type="term" value="P:protein transport to vacuole involved in ubiquitin-dependent protein catabolic process via the multivesicular body sorting pathway"/>
    <property type="evidence" value="ECO:0007669"/>
    <property type="project" value="TreeGrafter"/>
</dbReference>
<dbReference type="OrthoDB" id="245150at2759"/>
<evidence type="ECO:0008006" key="6">
    <source>
        <dbReference type="Google" id="ProtNLM"/>
    </source>
</evidence>
<evidence type="ECO:0000313" key="5">
    <source>
        <dbReference type="Proteomes" id="UP000230002"/>
    </source>
</evidence>
<dbReference type="GO" id="GO:0005198">
    <property type="term" value="F:structural molecule activity"/>
    <property type="evidence" value="ECO:0007669"/>
    <property type="project" value="TreeGrafter"/>
</dbReference>
<dbReference type="InterPro" id="IPR014041">
    <property type="entry name" value="ESCRT-II_cplx_Vps25-sub_N"/>
</dbReference>
<dbReference type="EMBL" id="AYKW01000056">
    <property type="protein sequence ID" value="PIL24802.1"/>
    <property type="molecule type" value="Genomic_DNA"/>
</dbReference>
<name>A0A2G8RTG3_9APHY</name>
<evidence type="ECO:0000313" key="4">
    <source>
        <dbReference type="EMBL" id="PIL24802.1"/>
    </source>
</evidence>
<evidence type="ECO:0000256" key="1">
    <source>
        <dbReference type="ARBA" id="ARBA00009674"/>
    </source>
</evidence>